<dbReference type="Proteomes" id="UP000014978">
    <property type="component" value="Unassembled WGS sequence"/>
</dbReference>
<evidence type="ECO:0000313" key="2">
    <source>
        <dbReference type="EMBL" id="EPR78410.1"/>
    </source>
</evidence>
<feature type="signal peptide" evidence="1">
    <location>
        <begin position="1"/>
        <end position="24"/>
    </location>
</feature>
<keyword evidence="3" id="KW-1185">Reference proteome</keyword>
<accession>S7W6G9</accession>
<comment type="caution">
    <text evidence="2">The sequence shown here is derived from an EMBL/GenBank/DDBJ whole genome shotgun (WGS) entry which is preliminary data.</text>
</comment>
<dbReference type="HOGENOM" id="CLU_2135163_0_0_1"/>
<reference evidence="3" key="1">
    <citation type="journal article" date="2013" name="PLoS Genet.">
        <title>The genome of Spraguea lophii and the basis of host-microsporidian interactions.</title>
        <authorList>
            <person name="Campbell S.E."/>
            <person name="Williams T.A."/>
            <person name="Yousuf A."/>
            <person name="Soanes D.M."/>
            <person name="Paszkiewicz K.H."/>
            <person name="Williams B.A.P."/>
        </authorList>
    </citation>
    <scope>NUCLEOTIDE SEQUENCE [LARGE SCALE GENOMIC DNA]</scope>
    <source>
        <strain evidence="3">42_110</strain>
    </source>
</reference>
<dbReference type="InParanoid" id="S7W6G9"/>
<gene>
    <name evidence="2" type="ORF">SLOPH_1170</name>
</gene>
<name>S7W6G9_SPRLO</name>
<dbReference type="AlphaFoldDB" id="S7W6G9"/>
<dbReference type="VEuPathDB" id="MicrosporidiaDB:SLOPH_1170"/>
<protein>
    <submittedName>
        <fullName evidence="2">Uncharacterized protein</fullName>
    </submittedName>
</protein>
<keyword evidence="1" id="KW-0732">Signal</keyword>
<organism evidence="2 3">
    <name type="scientific">Spraguea lophii (strain 42_110)</name>
    <name type="common">Microsporidian parasite</name>
    <dbReference type="NCBI Taxonomy" id="1358809"/>
    <lineage>
        <taxon>Eukaryota</taxon>
        <taxon>Fungi</taxon>
        <taxon>Fungi incertae sedis</taxon>
        <taxon>Microsporidia</taxon>
        <taxon>Spragueidae</taxon>
        <taxon>Spraguea</taxon>
    </lineage>
</organism>
<sequence>MSILLMIFLNVFLVFNILAKLCFCANEDNDKDNEIMKYTTSDEWREYIFSSRFNGDKIRSDLHIIKKVEMMCKEIGLNIDLEPLKKSKKEELAEINKKTAIAMQERSKYINSD</sequence>
<proteinExistence type="predicted"/>
<evidence type="ECO:0000313" key="3">
    <source>
        <dbReference type="Proteomes" id="UP000014978"/>
    </source>
</evidence>
<evidence type="ECO:0000256" key="1">
    <source>
        <dbReference type="SAM" id="SignalP"/>
    </source>
</evidence>
<feature type="chain" id="PRO_5004558767" evidence="1">
    <location>
        <begin position="25"/>
        <end position="113"/>
    </location>
</feature>
<dbReference type="EMBL" id="ATCN01000807">
    <property type="protein sequence ID" value="EPR78410.1"/>
    <property type="molecule type" value="Genomic_DNA"/>
</dbReference>